<dbReference type="Proteomes" id="UP000054532">
    <property type="component" value="Unassembled WGS sequence"/>
</dbReference>
<accession>W2M3X4</accession>
<protein>
    <submittedName>
        <fullName evidence="2">Uncharacterized protein</fullName>
    </submittedName>
</protein>
<evidence type="ECO:0000256" key="1">
    <source>
        <dbReference type="SAM" id="MobiDB-lite"/>
    </source>
</evidence>
<evidence type="ECO:0000313" key="2">
    <source>
        <dbReference type="EMBL" id="ETM31081.1"/>
    </source>
</evidence>
<proteinExistence type="predicted"/>
<feature type="non-terminal residue" evidence="2">
    <location>
        <position position="1"/>
    </location>
</feature>
<dbReference type="AlphaFoldDB" id="W2M3X4"/>
<organism evidence="2">
    <name type="scientific">Phytophthora nicotianae</name>
    <name type="common">Potato buckeye rot agent</name>
    <name type="synonym">Phytophthora parasitica</name>
    <dbReference type="NCBI Taxonomy" id="4792"/>
    <lineage>
        <taxon>Eukaryota</taxon>
        <taxon>Sar</taxon>
        <taxon>Stramenopiles</taxon>
        <taxon>Oomycota</taxon>
        <taxon>Peronosporomycetes</taxon>
        <taxon>Peronosporales</taxon>
        <taxon>Peronosporaceae</taxon>
        <taxon>Phytophthora</taxon>
    </lineage>
</organism>
<feature type="compositionally biased region" description="Basic residues" evidence="1">
    <location>
        <begin position="87"/>
        <end position="112"/>
    </location>
</feature>
<sequence>TRVCATLDGKYLLGFVTKPNFNGISDEESEESGSDMSDVDDSPKSNPAEDAQVDFDAVDHDESDDDLKPPSGSDDKDSDESSDSSAKAKKLPVVRPINHRKMRKERQRAARA</sequence>
<feature type="region of interest" description="Disordered" evidence="1">
    <location>
        <begin position="16"/>
        <end position="112"/>
    </location>
</feature>
<gene>
    <name evidence="2" type="ORF">L914_21271</name>
</gene>
<feature type="compositionally biased region" description="Acidic residues" evidence="1">
    <location>
        <begin position="25"/>
        <end position="40"/>
    </location>
</feature>
<dbReference type="EMBL" id="KI696642">
    <property type="protein sequence ID" value="ETM31081.1"/>
    <property type="molecule type" value="Genomic_DNA"/>
</dbReference>
<reference evidence="2" key="1">
    <citation type="submission" date="2013-11" db="EMBL/GenBank/DDBJ databases">
        <title>The Genome Sequence of Phytophthora parasitica IAC_01/95.</title>
        <authorList>
            <consortium name="The Broad Institute Genomics Platform"/>
            <person name="Russ C."/>
            <person name="Tyler B."/>
            <person name="Panabieres F."/>
            <person name="Shan W."/>
            <person name="Tripathy S."/>
            <person name="Grunwald N."/>
            <person name="Machado M."/>
            <person name="Johnson C.S."/>
            <person name="Arredondo F."/>
            <person name="Hong C."/>
            <person name="Coffey M."/>
            <person name="Young S.K."/>
            <person name="Zeng Q."/>
            <person name="Gargeya S."/>
            <person name="Fitzgerald M."/>
            <person name="Abouelleil A."/>
            <person name="Alvarado L."/>
            <person name="Chapman S.B."/>
            <person name="Gainer-Dewar J."/>
            <person name="Goldberg J."/>
            <person name="Griggs A."/>
            <person name="Gujja S."/>
            <person name="Hansen M."/>
            <person name="Howarth C."/>
            <person name="Imamovic A."/>
            <person name="Ireland A."/>
            <person name="Larimer J."/>
            <person name="McCowan C."/>
            <person name="Murphy C."/>
            <person name="Pearson M."/>
            <person name="Poon T.W."/>
            <person name="Priest M."/>
            <person name="Roberts A."/>
            <person name="Saif S."/>
            <person name="Shea T."/>
            <person name="Sykes S."/>
            <person name="Wortman J."/>
            <person name="Nusbaum C."/>
            <person name="Birren B."/>
        </authorList>
    </citation>
    <scope>NUCLEOTIDE SEQUENCE [LARGE SCALE GENOMIC DNA]</scope>
    <source>
        <strain evidence="2">IAC_01/95</strain>
    </source>
</reference>
<name>W2M3X4_PHYNI</name>